<evidence type="ECO:0000259" key="2">
    <source>
        <dbReference type="PROSITE" id="PS51444"/>
    </source>
</evidence>
<evidence type="ECO:0000313" key="3">
    <source>
        <dbReference type="EMBL" id="EME26653.1"/>
    </source>
</evidence>
<dbReference type="SMART" id="SM00498">
    <property type="entry name" value="FH2"/>
    <property type="match status" value="1"/>
</dbReference>
<dbReference type="SUPFAM" id="SSF101447">
    <property type="entry name" value="Formin homology 2 domain (FH2 domain)"/>
    <property type="match status" value="1"/>
</dbReference>
<evidence type="ECO:0000313" key="4">
    <source>
        <dbReference type="Proteomes" id="UP000030680"/>
    </source>
</evidence>
<dbReference type="InterPro" id="IPR036249">
    <property type="entry name" value="Thioredoxin-like_sf"/>
</dbReference>
<organism evidence="3 4">
    <name type="scientific">Galdieria sulphuraria</name>
    <name type="common">Red alga</name>
    <dbReference type="NCBI Taxonomy" id="130081"/>
    <lineage>
        <taxon>Eukaryota</taxon>
        <taxon>Rhodophyta</taxon>
        <taxon>Bangiophyceae</taxon>
        <taxon>Galdieriales</taxon>
        <taxon>Galdieriaceae</taxon>
        <taxon>Galdieria</taxon>
    </lineage>
</organism>
<dbReference type="OrthoDB" id="6106at2759"/>
<gene>
    <name evidence="3" type="ORF">Gasu_57720</name>
</gene>
<dbReference type="Gramene" id="EME26653">
    <property type="protein sequence ID" value="EME26653"/>
    <property type="gene ID" value="Gasu_57720"/>
</dbReference>
<reference evidence="4" key="1">
    <citation type="journal article" date="2013" name="Science">
        <title>Gene transfer from bacteria and archaea facilitated evolution of an extremophilic eukaryote.</title>
        <authorList>
            <person name="Schonknecht G."/>
            <person name="Chen W.H."/>
            <person name="Ternes C.M."/>
            <person name="Barbier G.G."/>
            <person name="Shrestha R.P."/>
            <person name="Stanke M."/>
            <person name="Brautigam A."/>
            <person name="Baker B.J."/>
            <person name="Banfield J.F."/>
            <person name="Garavito R.M."/>
            <person name="Carr K."/>
            <person name="Wilkerson C."/>
            <person name="Rensing S.A."/>
            <person name="Gagneul D."/>
            <person name="Dickenson N.E."/>
            <person name="Oesterhelt C."/>
            <person name="Lercher M.J."/>
            <person name="Weber A.P."/>
        </authorList>
    </citation>
    <scope>NUCLEOTIDE SEQUENCE [LARGE SCALE GENOMIC DNA]</scope>
    <source>
        <strain evidence="4">074W</strain>
    </source>
</reference>
<dbReference type="PROSITE" id="PS50096">
    <property type="entry name" value="IQ"/>
    <property type="match status" value="1"/>
</dbReference>
<dbReference type="InterPro" id="IPR042201">
    <property type="entry name" value="FH2_Formin_sf"/>
</dbReference>
<dbReference type="STRING" id="130081.M2XSJ3"/>
<sequence>MKVLYYSSSGAIPSTFLLGQKIMQWLDTNKSTYEKVDVFSNRKAREDLESLHGKVQIPCLIWEDRLVTRKQVEQALEQDSVYDLLFGEEISDASRRMKQTKKETMNTTTTKIIQKEYLHSEEFYLDDRDISSVSQQEKFLNGVRRRLYVAKYLMEDASQHIKTTMVSVKYPKQSSYLKRYIQLKQHLLCIFETETSSHTNPDEMISLSKFFLKRHKSTMIKVTANNCSFDILFQSRETCSAWWNILLRTKRYLQLQEEEARMMNQLNETFEMFTINVNREQAACRIQATWRAFQSRKLVAQIRRSLEAAESGQREYLDGVLEGLEIIGSGKIGTEVRLRGWIQWDRNFIKIQWYRKLPLSSDDNIEPISTANQNRRVVTADDIGQQLLAKVSCQSSSNCNPDTLESKSIFLELASPVVLPENMRSRLEQSIIREVGEYWVDVVIIGDFENNINTSRRLSQQQCFLFKVTSERITIHNRYHFRKAIGKYSLSQLNWVRIDQEAKSINDETAKCFLIAFKNDKVFHISTKSNMEREELVMTIRAFRAIHIIGSRLNSFPSCDLSSNKLQLLKFHGMKKIFKKFKDDKQVEVTCDYAPKQNIMEAVTLQMEDLNTTCIDHSTQSPETIQPFQEPNNISTDKDESNVILHHSNETTEVNKRQKPLHSLGEPSLPSGGKKQAIEIHSMPGMRPSRVIVPLEEKSLELEVSNVQSRNDVTTRRIHWHKIPMNRLKDSIWQETQAITWKVDESEIKAIFQLQLEQTNFSVQQSSGIYGEAVQQVTFLDDRYARNLEILMGRFRNLGGEKVKELILNGDCSSVTKMDEFLPLLSSLVPSSDVQQQLLDKAKNVDLTTVSPPERFLLTLCEVPRCSQKVQSILFKLMFQETSDKVLHDLEALMQGAKEICQSNGLKEIVSLSLSIGNVLNAHHPQGNAKGYSIEDINIFNGVRSSRFSRVTLLNYMISILKRNMPQVLSFADELPSLRLCAFLDSDNVLAQFEGLEHDMQQMHTEICRSLEESCSMPFGEMMMPWYEKAQRTMENLRTMIHTWQENMEDVILYLPSVDTAACYNSVFQHLYRFVSDFQRAWDETEQLQVLQRTGIQFARVKTQPQQVHERLEVHNVYKSLETLPMTTPPSPPPPPPPPPIISTIFISFIYAFIFGCD</sequence>
<dbReference type="eggNOG" id="KOG1922">
    <property type="taxonomic scope" value="Eukaryota"/>
</dbReference>
<accession>M2XSJ3</accession>
<evidence type="ECO:0000256" key="1">
    <source>
        <dbReference type="SAM" id="MobiDB-lite"/>
    </source>
</evidence>
<dbReference type="CDD" id="cd23767">
    <property type="entry name" value="IQCD"/>
    <property type="match status" value="1"/>
</dbReference>
<dbReference type="PANTHER" id="PTHR45725">
    <property type="entry name" value="FORMIN HOMOLOGY 2 FAMILY MEMBER"/>
    <property type="match status" value="1"/>
</dbReference>
<keyword evidence="4" id="KW-1185">Reference proteome</keyword>
<dbReference type="PANTHER" id="PTHR45725:SF1">
    <property type="entry name" value="DISHEVELLED ASSOCIATED ACTIVATOR OF MORPHOGENESIS, ISOFORM D"/>
    <property type="match status" value="1"/>
</dbReference>
<dbReference type="KEGG" id="gsl:Gasu_57720"/>
<dbReference type="Proteomes" id="UP000030680">
    <property type="component" value="Unassembled WGS sequence"/>
</dbReference>
<dbReference type="AlphaFoldDB" id="M2XSJ3"/>
<proteinExistence type="predicted"/>
<dbReference type="InterPro" id="IPR015425">
    <property type="entry name" value="FH2_Formin"/>
</dbReference>
<name>M2XSJ3_GALSU</name>
<dbReference type="PROSITE" id="PS51444">
    <property type="entry name" value="FH2"/>
    <property type="match status" value="1"/>
</dbReference>
<dbReference type="GeneID" id="17085616"/>
<dbReference type="SUPFAM" id="SSF50729">
    <property type="entry name" value="PH domain-like"/>
    <property type="match status" value="1"/>
</dbReference>
<dbReference type="Pfam" id="PF02181">
    <property type="entry name" value="FH2"/>
    <property type="match status" value="1"/>
</dbReference>
<dbReference type="RefSeq" id="XP_005703173.1">
    <property type="nucleotide sequence ID" value="XM_005703116.1"/>
</dbReference>
<dbReference type="SUPFAM" id="SSF52833">
    <property type="entry name" value="Thioredoxin-like"/>
    <property type="match status" value="1"/>
</dbReference>
<dbReference type="EMBL" id="KB454545">
    <property type="protein sequence ID" value="EME26653.1"/>
    <property type="molecule type" value="Genomic_DNA"/>
</dbReference>
<dbReference type="Gene3D" id="1.20.58.2220">
    <property type="entry name" value="Formin, FH2 domain"/>
    <property type="match status" value="1"/>
</dbReference>
<feature type="region of interest" description="Disordered" evidence="1">
    <location>
        <begin position="649"/>
        <end position="674"/>
    </location>
</feature>
<dbReference type="Gene3D" id="3.40.30.10">
    <property type="entry name" value="Glutaredoxin"/>
    <property type="match status" value="1"/>
</dbReference>
<protein>
    <submittedName>
        <fullName evidence="3">Formin-like family protein</fullName>
    </submittedName>
</protein>
<dbReference type="InterPro" id="IPR051425">
    <property type="entry name" value="Formin_Homology"/>
</dbReference>
<feature type="domain" description="FH2" evidence="2">
    <location>
        <begin position="705"/>
        <end position="1104"/>
    </location>
</feature>